<dbReference type="PANTHER" id="PTHR43107">
    <property type="entry name" value="LONG-CHAIN FATTY ACID TRANSPORT PROTEIN"/>
    <property type="match status" value="1"/>
</dbReference>
<dbReference type="Pfam" id="PF00501">
    <property type="entry name" value="AMP-binding"/>
    <property type="match status" value="1"/>
</dbReference>
<dbReference type="EMBL" id="CAMXCT030002224">
    <property type="protein sequence ID" value="CAL4783972.1"/>
    <property type="molecule type" value="Genomic_DNA"/>
</dbReference>
<dbReference type="InterPro" id="IPR025110">
    <property type="entry name" value="AMP-bd_C"/>
</dbReference>
<dbReference type="Pfam" id="PF13193">
    <property type="entry name" value="AMP-binding_C"/>
    <property type="match status" value="1"/>
</dbReference>
<comment type="caution">
    <text evidence="20">The sequence shown here is derived from an EMBL/GenBank/DDBJ whole genome shotgun (WGS) entry which is preliminary data.</text>
</comment>
<name>A0A9P1CS30_9DINO</name>
<keyword evidence="12" id="KW-0576">Peroxisome</keyword>
<evidence type="ECO:0000256" key="7">
    <source>
        <dbReference type="ARBA" id="ARBA00022741"/>
    </source>
</evidence>
<dbReference type="InterPro" id="IPR020845">
    <property type="entry name" value="AMP-binding_CS"/>
</dbReference>
<keyword evidence="7" id="KW-0547">Nucleotide-binding</keyword>
<proteinExistence type="inferred from homology"/>
<dbReference type="EMBL" id="CAMXCT020002224">
    <property type="protein sequence ID" value="CAL1150035.1"/>
    <property type="molecule type" value="Genomic_DNA"/>
</dbReference>
<keyword evidence="6" id="KW-0812">Transmembrane</keyword>
<evidence type="ECO:0000256" key="10">
    <source>
        <dbReference type="ARBA" id="ARBA00023055"/>
    </source>
</evidence>
<feature type="domain" description="AMP-dependent synthetase/ligase" evidence="18">
    <location>
        <begin position="62"/>
        <end position="399"/>
    </location>
</feature>
<dbReference type="FunFam" id="3.40.50.12780:FF:000019">
    <property type="entry name" value="Long-chain fatty acid transporter"/>
    <property type="match status" value="1"/>
</dbReference>
<dbReference type="AlphaFoldDB" id="A0A9P1CS30"/>
<evidence type="ECO:0000313" key="22">
    <source>
        <dbReference type="Proteomes" id="UP001152797"/>
    </source>
</evidence>
<evidence type="ECO:0000259" key="19">
    <source>
        <dbReference type="Pfam" id="PF13193"/>
    </source>
</evidence>
<protein>
    <recommendedName>
        <fullName evidence="16">Very long-chain fatty acid transport protein</fullName>
    </recommendedName>
    <alternativeName>
        <fullName evidence="17">Very-long-chain acyl-CoA synthetase</fullName>
    </alternativeName>
</protein>
<keyword evidence="5" id="KW-0436">Ligase</keyword>
<dbReference type="FunFam" id="3.30.300.30:FF:000002">
    <property type="entry name" value="Long-chain fatty acid transport protein 1"/>
    <property type="match status" value="1"/>
</dbReference>
<dbReference type="Proteomes" id="UP001152797">
    <property type="component" value="Unassembled WGS sequence"/>
</dbReference>
<keyword evidence="10" id="KW-0445">Lipid transport</keyword>
<organism evidence="20">
    <name type="scientific">Cladocopium goreaui</name>
    <dbReference type="NCBI Taxonomy" id="2562237"/>
    <lineage>
        <taxon>Eukaryota</taxon>
        <taxon>Sar</taxon>
        <taxon>Alveolata</taxon>
        <taxon>Dinophyceae</taxon>
        <taxon>Suessiales</taxon>
        <taxon>Symbiodiniaceae</taxon>
        <taxon>Cladocopium</taxon>
    </lineage>
</organism>
<keyword evidence="9" id="KW-1133">Transmembrane helix</keyword>
<dbReference type="NCBIfam" id="NF006134">
    <property type="entry name" value="PRK08279.1"/>
    <property type="match status" value="1"/>
</dbReference>
<dbReference type="PROSITE" id="PS00455">
    <property type="entry name" value="AMP_BINDING"/>
    <property type="match status" value="1"/>
</dbReference>
<evidence type="ECO:0000256" key="6">
    <source>
        <dbReference type="ARBA" id="ARBA00022692"/>
    </source>
</evidence>
<sequence>MSGLSRSMAIPAGAGAVVAALAVDQRLQLSHDAWLAMKLVPILVGGKLRMGRDSYSIADLWQESVQRFGDRTFTIFEHRRLSFQDFEHISNQMAHFLLKQGLKTGQVCALMMENKPEYVCWWLAMAKIGVQAAMLNFNLTGKGLAHCIAVAGCGTLVFDAGTEANLHTIDSQIRETGLQLVCWGGKPHLSFSNTPAVVDYDQLMGFPYQGSNFVDLRKGIKFTDVFGYIYTSGTTGLPKAAKVTHARMYGLGGIGRLLGLGPGDVLYTCLPLYHTAGGGLGAMSCFMSGATMALAKKFSAARFWREISEQQCTAFQYIGELGRYLVNYARDHPEVCEIPHKLRGAIGNGLRPEVWDEFQDKFNIPVVVEFYGATEGNGALVNVCRKSDLQQRGAVGRSGFGFDLITGFKIVKFDVENETPVRGANGFCMEAAMDEPGELLFPIREDHPSKRFDGYTDPKATEKKVLRDVFKKGDSWFRSGDLLYKDAKGLWHFVDRIGDTFRWKGENVSTMEVSQVLSSLPGVEEANVYGVQVPGEADGRACMVALRGQDLQSREKLDALQSLCEKELPSYARPRFLRFLSDMDITGTFKHQKVQLRDQGFDPAKVPDPVYILHPESKRYEPLDPQVISQLQQGRSKL</sequence>
<keyword evidence="3" id="KW-0813">Transport</keyword>
<dbReference type="OrthoDB" id="288590at2759"/>
<evidence type="ECO:0000313" key="20">
    <source>
        <dbReference type="EMBL" id="CAI3996660.1"/>
    </source>
</evidence>
<evidence type="ECO:0000256" key="8">
    <source>
        <dbReference type="ARBA" id="ARBA00022840"/>
    </source>
</evidence>
<evidence type="ECO:0000256" key="17">
    <source>
        <dbReference type="ARBA" id="ARBA00078285"/>
    </source>
</evidence>
<dbReference type="PANTHER" id="PTHR43107:SF15">
    <property type="entry name" value="FATTY ACID TRANSPORT PROTEIN 3, ISOFORM A"/>
    <property type="match status" value="1"/>
</dbReference>
<dbReference type="InterPro" id="IPR045851">
    <property type="entry name" value="AMP-bd_C_sf"/>
</dbReference>
<keyword evidence="22" id="KW-1185">Reference proteome</keyword>
<dbReference type="InterPro" id="IPR000873">
    <property type="entry name" value="AMP-dep_synth/lig_dom"/>
</dbReference>
<dbReference type="Gene3D" id="3.40.50.12780">
    <property type="entry name" value="N-terminal domain of ligase-like"/>
    <property type="match status" value="1"/>
</dbReference>
<evidence type="ECO:0000256" key="1">
    <source>
        <dbReference type="ARBA" id="ARBA00004651"/>
    </source>
</evidence>
<evidence type="ECO:0000259" key="18">
    <source>
        <dbReference type="Pfam" id="PF00501"/>
    </source>
</evidence>
<evidence type="ECO:0000256" key="2">
    <source>
        <dbReference type="ARBA" id="ARBA00006432"/>
    </source>
</evidence>
<dbReference type="GO" id="GO:0004467">
    <property type="term" value="F:long-chain fatty acid-CoA ligase activity"/>
    <property type="evidence" value="ECO:0007669"/>
    <property type="project" value="TreeGrafter"/>
</dbReference>
<keyword evidence="11" id="KW-0472">Membrane</keyword>
<dbReference type="InterPro" id="IPR042099">
    <property type="entry name" value="ANL_N_sf"/>
</dbReference>
<feature type="domain" description="AMP-binding enzyme C-terminal" evidence="19">
    <location>
        <begin position="512"/>
        <end position="590"/>
    </location>
</feature>
<evidence type="ECO:0000256" key="3">
    <source>
        <dbReference type="ARBA" id="ARBA00022448"/>
    </source>
</evidence>
<evidence type="ECO:0000256" key="14">
    <source>
        <dbReference type="ARBA" id="ARBA00051585"/>
    </source>
</evidence>
<evidence type="ECO:0000313" key="21">
    <source>
        <dbReference type="EMBL" id="CAL4783972.1"/>
    </source>
</evidence>
<evidence type="ECO:0000256" key="15">
    <source>
        <dbReference type="ARBA" id="ARBA00060276"/>
    </source>
</evidence>
<dbReference type="EMBL" id="CAMXCT010002224">
    <property type="protein sequence ID" value="CAI3996660.1"/>
    <property type="molecule type" value="Genomic_DNA"/>
</dbReference>
<keyword evidence="8" id="KW-0067">ATP-binding</keyword>
<comment type="catalytic activity">
    <reaction evidence="14">
        <text>a very long-chain fatty acid + ATP + CoA = a very long-chain fatty acyl-CoA + AMP + diphosphate</text>
        <dbReference type="Rhea" id="RHEA:54536"/>
        <dbReference type="ChEBI" id="CHEBI:30616"/>
        <dbReference type="ChEBI" id="CHEBI:33019"/>
        <dbReference type="ChEBI" id="CHEBI:57287"/>
        <dbReference type="ChEBI" id="CHEBI:58950"/>
        <dbReference type="ChEBI" id="CHEBI:138261"/>
        <dbReference type="ChEBI" id="CHEBI:456215"/>
    </reaction>
</comment>
<dbReference type="Gene3D" id="3.30.300.30">
    <property type="match status" value="1"/>
</dbReference>
<reference evidence="20" key="1">
    <citation type="submission" date="2022-10" db="EMBL/GenBank/DDBJ databases">
        <authorList>
            <person name="Chen Y."/>
            <person name="Dougan E. K."/>
            <person name="Chan C."/>
            <person name="Rhodes N."/>
            <person name="Thang M."/>
        </authorList>
    </citation>
    <scope>NUCLEOTIDE SEQUENCE</scope>
</reference>
<evidence type="ECO:0000256" key="9">
    <source>
        <dbReference type="ARBA" id="ARBA00022989"/>
    </source>
</evidence>
<evidence type="ECO:0000256" key="4">
    <source>
        <dbReference type="ARBA" id="ARBA00022475"/>
    </source>
</evidence>
<dbReference type="GO" id="GO:0005886">
    <property type="term" value="C:plasma membrane"/>
    <property type="evidence" value="ECO:0007669"/>
    <property type="project" value="UniProtKB-SubCell"/>
</dbReference>
<dbReference type="GO" id="GO:0005524">
    <property type="term" value="F:ATP binding"/>
    <property type="evidence" value="ECO:0007669"/>
    <property type="project" value="UniProtKB-KW"/>
</dbReference>
<reference evidence="21 22" key="2">
    <citation type="submission" date="2024-05" db="EMBL/GenBank/DDBJ databases">
        <authorList>
            <person name="Chen Y."/>
            <person name="Shah S."/>
            <person name="Dougan E. K."/>
            <person name="Thang M."/>
            <person name="Chan C."/>
        </authorList>
    </citation>
    <scope>NUCLEOTIDE SEQUENCE [LARGE SCALE GENOMIC DNA]</scope>
</reference>
<evidence type="ECO:0000256" key="5">
    <source>
        <dbReference type="ARBA" id="ARBA00022598"/>
    </source>
</evidence>
<evidence type="ECO:0000256" key="13">
    <source>
        <dbReference type="ARBA" id="ARBA00046271"/>
    </source>
</evidence>
<dbReference type="GO" id="GO:0044539">
    <property type="term" value="P:long-chain fatty acid import into cell"/>
    <property type="evidence" value="ECO:0007669"/>
    <property type="project" value="TreeGrafter"/>
</dbReference>
<comment type="function">
    <text evidence="15">Acyl-CoA synthetase required for both the import of long chain fatty acids (LCFAs) (C14-C18) and the activation very long chain fatty acids (VLCFAs) (C20-C26) by esterification of the fatty acids into metabolically active CoA-thioesters for subsequent degradation or incorporation into phospholipids. The transport and fatty acyl-CoA synthetase activities are genetically separable and are thus independent activities. Esterifies VLCFAs in the peroxisome matrix. The VLCFAs are actively transported into peroxisomes by a PXA1-PXA2 heterodimeric transporter in the peroxisomal membrane.</text>
</comment>
<accession>A0A9P1CS30</accession>
<dbReference type="GO" id="GO:0005324">
    <property type="term" value="F:long-chain fatty acid transmembrane transporter activity"/>
    <property type="evidence" value="ECO:0007669"/>
    <property type="project" value="TreeGrafter"/>
</dbReference>
<keyword evidence="4" id="KW-1003">Cell membrane</keyword>
<evidence type="ECO:0000256" key="16">
    <source>
        <dbReference type="ARBA" id="ARBA00068795"/>
    </source>
</evidence>
<comment type="similarity">
    <text evidence="2">Belongs to the ATP-dependent AMP-binding enzyme family.</text>
</comment>
<comment type="subcellular location">
    <subcellularLocation>
        <location evidence="1">Cell membrane</location>
        <topology evidence="1">Multi-pass membrane protein</topology>
    </subcellularLocation>
    <subcellularLocation>
        <location evidence="13">Peroxisome membrane</location>
    </subcellularLocation>
</comment>
<dbReference type="SUPFAM" id="SSF56801">
    <property type="entry name" value="Acetyl-CoA synthetase-like"/>
    <property type="match status" value="1"/>
</dbReference>
<dbReference type="GO" id="GO:0005778">
    <property type="term" value="C:peroxisomal membrane"/>
    <property type="evidence" value="ECO:0007669"/>
    <property type="project" value="UniProtKB-SubCell"/>
</dbReference>
<gene>
    <name evidence="20" type="ORF">C1SCF055_LOCUS23119</name>
</gene>
<evidence type="ECO:0000256" key="11">
    <source>
        <dbReference type="ARBA" id="ARBA00023136"/>
    </source>
</evidence>
<evidence type="ECO:0000256" key="12">
    <source>
        <dbReference type="ARBA" id="ARBA00023140"/>
    </source>
</evidence>